<name>A0A7W5BC43_9BURK</name>
<dbReference type="SUPFAM" id="SSF46785">
    <property type="entry name" value="Winged helix' DNA-binding domain"/>
    <property type="match status" value="1"/>
</dbReference>
<dbReference type="RefSeq" id="WP_183442242.1">
    <property type="nucleotide sequence ID" value="NZ_JACHXD010000010.1"/>
</dbReference>
<dbReference type="InterPro" id="IPR005119">
    <property type="entry name" value="LysR_subst-bd"/>
</dbReference>
<evidence type="ECO:0000256" key="4">
    <source>
        <dbReference type="ARBA" id="ARBA00023163"/>
    </source>
</evidence>
<dbReference type="InterPro" id="IPR036388">
    <property type="entry name" value="WH-like_DNA-bd_sf"/>
</dbReference>
<evidence type="ECO:0000313" key="6">
    <source>
        <dbReference type="EMBL" id="MBB3120462.1"/>
    </source>
</evidence>
<protein>
    <submittedName>
        <fullName evidence="6">DNA-binding transcriptional LysR family regulator</fullName>
    </submittedName>
</protein>
<dbReference type="FunFam" id="1.10.10.10:FF:000001">
    <property type="entry name" value="LysR family transcriptional regulator"/>
    <property type="match status" value="1"/>
</dbReference>
<sequence length="297" mass="32390">MDLLNAMQSFRRVVELSSFNQAAAELGLSPAGIGKQVRWLEQRLNAVLLSRTTRTMRLTDTGHAYYQECCRLLDELESLERATAADSVELSGRLRLNAPLSFSVAVLGPLLARFMAAYPQLKVELTLTDRLLDVVSEGFDLSLRVRTALPDSSLVARPLGKVEQLICAAPAYLAARGTPATPAELALHDCLAYRLAEMPGRWALRGPEGESLIALPVRFSADNSLMLAQMLAAGAGIGTLPSFVARPLLDEGRLHTVLPGYSLAARTAYAVYPSNRHLPRKVRVLLDFLAEELPTLL</sequence>
<dbReference type="InterPro" id="IPR058163">
    <property type="entry name" value="LysR-type_TF_proteobact-type"/>
</dbReference>
<keyword evidence="7" id="KW-1185">Reference proteome</keyword>
<dbReference type="SUPFAM" id="SSF53850">
    <property type="entry name" value="Periplasmic binding protein-like II"/>
    <property type="match status" value="1"/>
</dbReference>
<dbReference type="Pfam" id="PF03466">
    <property type="entry name" value="LysR_substrate"/>
    <property type="match status" value="1"/>
</dbReference>
<dbReference type="GO" id="GO:0003677">
    <property type="term" value="F:DNA binding"/>
    <property type="evidence" value="ECO:0007669"/>
    <property type="project" value="UniProtKB-KW"/>
</dbReference>
<proteinExistence type="inferred from homology"/>
<evidence type="ECO:0000256" key="2">
    <source>
        <dbReference type="ARBA" id="ARBA00023015"/>
    </source>
</evidence>
<keyword evidence="4" id="KW-0804">Transcription</keyword>
<evidence type="ECO:0000259" key="5">
    <source>
        <dbReference type="PROSITE" id="PS50931"/>
    </source>
</evidence>
<dbReference type="InterPro" id="IPR036390">
    <property type="entry name" value="WH_DNA-bd_sf"/>
</dbReference>
<organism evidence="6 7">
    <name type="scientific">Pseudoduganella violacea</name>
    <dbReference type="NCBI Taxonomy" id="1715466"/>
    <lineage>
        <taxon>Bacteria</taxon>
        <taxon>Pseudomonadati</taxon>
        <taxon>Pseudomonadota</taxon>
        <taxon>Betaproteobacteria</taxon>
        <taxon>Burkholderiales</taxon>
        <taxon>Oxalobacteraceae</taxon>
        <taxon>Telluria group</taxon>
        <taxon>Pseudoduganella</taxon>
    </lineage>
</organism>
<comment type="caution">
    <text evidence="6">The sequence shown here is derived from an EMBL/GenBank/DDBJ whole genome shotgun (WGS) entry which is preliminary data.</text>
</comment>
<keyword evidence="2" id="KW-0805">Transcription regulation</keyword>
<dbReference type="PANTHER" id="PTHR30537">
    <property type="entry name" value="HTH-TYPE TRANSCRIPTIONAL REGULATOR"/>
    <property type="match status" value="1"/>
</dbReference>
<dbReference type="Proteomes" id="UP000541535">
    <property type="component" value="Unassembled WGS sequence"/>
</dbReference>
<dbReference type="CDD" id="cd08422">
    <property type="entry name" value="PBP2_CrgA_like"/>
    <property type="match status" value="1"/>
</dbReference>
<dbReference type="Gene3D" id="1.10.10.10">
    <property type="entry name" value="Winged helix-like DNA-binding domain superfamily/Winged helix DNA-binding domain"/>
    <property type="match status" value="1"/>
</dbReference>
<dbReference type="InterPro" id="IPR000847">
    <property type="entry name" value="LysR_HTH_N"/>
</dbReference>
<feature type="domain" description="HTH lysR-type" evidence="5">
    <location>
        <begin position="1"/>
        <end position="59"/>
    </location>
</feature>
<dbReference type="EMBL" id="JACHXD010000010">
    <property type="protein sequence ID" value="MBB3120462.1"/>
    <property type="molecule type" value="Genomic_DNA"/>
</dbReference>
<dbReference type="Gene3D" id="3.40.190.290">
    <property type="match status" value="1"/>
</dbReference>
<dbReference type="PROSITE" id="PS50931">
    <property type="entry name" value="HTH_LYSR"/>
    <property type="match status" value="1"/>
</dbReference>
<keyword evidence="3 6" id="KW-0238">DNA-binding</keyword>
<dbReference type="Pfam" id="PF00126">
    <property type="entry name" value="HTH_1"/>
    <property type="match status" value="1"/>
</dbReference>
<dbReference type="GO" id="GO:0003700">
    <property type="term" value="F:DNA-binding transcription factor activity"/>
    <property type="evidence" value="ECO:0007669"/>
    <property type="project" value="InterPro"/>
</dbReference>
<evidence type="ECO:0000256" key="3">
    <source>
        <dbReference type="ARBA" id="ARBA00023125"/>
    </source>
</evidence>
<accession>A0A7W5BC43</accession>
<gene>
    <name evidence="6" type="ORF">FHS03_003529</name>
</gene>
<dbReference type="PANTHER" id="PTHR30537:SF5">
    <property type="entry name" value="HTH-TYPE TRANSCRIPTIONAL ACTIVATOR TTDR-RELATED"/>
    <property type="match status" value="1"/>
</dbReference>
<evidence type="ECO:0000313" key="7">
    <source>
        <dbReference type="Proteomes" id="UP000541535"/>
    </source>
</evidence>
<reference evidence="6 7" key="1">
    <citation type="submission" date="2020-08" db="EMBL/GenBank/DDBJ databases">
        <title>Genomic Encyclopedia of Type Strains, Phase III (KMG-III): the genomes of soil and plant-associated and newly described type strains.</title>
        <authorList>
            <person name="Whitman W."/>
        </authorList>
    </citation>
    <scope>NUCLEOTIDE SEQUENCE [LARGE SCALE GENOMIC DNA]</scope>
    <source>
        <strain evidence="6 7">CECT 8897</strain>
    </source>
</reference>
<evidence type="ECO:0000256" key="1">
    <source>
        <dbReference type="ARBA" id="ARBA00009437"/>
    </source>
</evidence>
<comment type="similarity">
    <text evidence="1">Belongs to the LysR transcriptional regulatory family.</text>
</comment>
<dbReference type="AlphaFoldDB" id="A0A7W5BC43"/>